<reference evidence="1 2" key="1">
    <citation type="submission" date="2015-12" db="EMBL/GenBank/DDBJ databases">
        <title>Haloprofundus marisrubri gen. nov., sp. nov., an extremely halophilic archaeon isolated from the Discovery deep brine-seawater interface in the Red Sea.</title>
        <authorList>
            <person name="Zhang G."/>
            <person name="Stingl U."/>
            <person name="Rashid M."/>
        </authorList>
    </citation>
    <scope>NUCLEOTIDE SEQUENCE [LARGE SCALE GENOMIC DNA]</scope>
    <source>
        <strain evidence="1 2">SB9</strain>
    </source>
</reference>
<evidence type="ECO:0000313" key="2">
    <source>
        <dbReference type="Proteomes" id="UP000054387"/>
    </source>
</evidence>
<proteinExistence type="predicted"/>
<dbReference type="AlphaFoldDB" id="A0A0W1R5I4"/>
<evidence type="ECO:0000313" key="1">
    <source>
        <dbReference type="EMBL" id="KTG08721.1"/>
    </source>
</evidence>
<dbReference type="PANTHER" id="PTHR36529">
    <property type="entry name" value="SLL1095 PROTEIN"/>
    <property type="match status" value="1"/>
</dbReference>
<dbReference type="Proteomes" id="UP000054387">
    <property type="component" value="Unassembled WGS sequence"/>
</dbReference>
<accession>A0A0W1R5I4</accession>
<organism evidence="1 2">
    <name type="scientific">Haloprofundus marisrubri</name>
    <dbReference type="NCBI Taxonomy" id="1514971"/>
    <lineage>
        <taxon>Archaea</taxon>
        <taxon>Methanobacteriati</taxon>
        <taxon>Methanobacteriota</taxon>
        <taxon>Stenosarchaea group</taxon>
        <taxon>Halobacteria</taxon>
        <taxon>Halobacteriales</taxon>
        <taxon>Haloferacaceae</taxon>
        <taxon>Haloprofundus</taxon>
    </lineage>
</organism>
<evidence type="ECO:0008006" key="3">
    <source>
        <dbReference type="Google" id="ProtNLM"/>
    </source>
</evidence>
<dbReference type="EMBL" id="LOPU01000030">
    <property type="protein sequence ID" value="KTG08721.1"/>
    <property type="molecule type" value="Genomic_DNA"/>
</dbReference>
<keyword evidence="2" id="KW-1185">Reference proteome</keyword>
<dbReference type="PANTHER" id="PTHR36529:SF1">
    <property type="entry name" value="GLYCOSYLTRANSFERASE"/>
    <property type="match status" value="1"/>
</dbReference>
<dbReference type="OrthoDB" id="168607at2157"/>
<sequence>MTVVAVLADPPRPGLVLPELAETSPLSEAEAAEFYAAMLKDAFLAATRSGGDLLVNYRPDDLLPDEFVTDEPSAAAVRALAADTLGDLSDVRVEKQVGSTFDARAGNTVSHLLDTEDVRSVAVVRGNAPLLTRTLVDSAAMKLRTTPVVLGPSTGGRSYYTAFTDTIDFSEAFTHPEIETLAAHGHDAGLDVDFLPMQPTVETGEDLLTVLPILHARREAGRIVPKHTAEFVAEMGLRVVVEDGEPRVVRG</sequence>
<name>A0A0W1R5I4_9EURY</name>
<dbReference type="Pfam" id="PF09837">
    <property type="entry name" value="DUF2064"/>
    <property type="match status" value="1"/>
</dbReference>
<dbReference type="RefSeq" id="WP_058583005.1">
    <property type="nucleotide sequence ID" value="NZ_LOPU01000030.1"/>
</dbReference>
<dbReference type="InterPro" id="IPR029044">
    <property type="entry name" value="Nucleotide-diphossugar_trans"/>
</dbReference>
<dbReference type="InterPro" id="IPR018641">
    <property type="entry name" value="Trfase_1_rSAM/seldom-assoc"/>
</dbReference>
<protein>
    <recommendedName>
        <fullName evidence="3">DUF2064 domain-containing protein</fullName>
    </recommendedName>
</protein>
<gene>
    <name evidence="1" type="ORF">AUR64_18170</name>
</gene>
<comment type="caution">
    <text evidence="1">The sequence shown here is derived from an EMBL/GenBank/DDBJ whole genome shotgun (WGS) entry which is preliminary data.</text>
</comment>
<dbReference type="Gene3D" id="3.90.550.10">
    <property type="entry name" value="Spore Coat Polysaccharide Biosynthesis Protein SpsA, Chain A"/>
    <property type="match status" value="1"/>
</dbReference>